<dbReference type="Proteomes" id="UP001143309">
    <property type="component" value="Unassembled WGS sequence"/>
</dbReference>
<keyword evidence="1" id="KW-0812">Transmembrane</keyword>
<protein>
    <submittedName>
        <fullName evidence="2">Uncharacterized protein</fullName>
    </submittedName>
</protein>
<keyword evidence="1" id="KW-1133">Transmembrane helix</keyword>
<reference evidence="2" key="1">
    <citation type="journal article" date="2014" name="Int. J. Syst. Evol. Microbiol.">
        <title>Complete genome sequence of Corynebacterium casei LMG S-19264T (=DSM 44701T), isolated from a smear-ripened cheese.</title>
        <authorList>
            <consortium name="US DOE Joint Genome Institute (JGI-PGF)"/>
            <person name="Walter F."/>
            <person name="Albersmeier A."/>
            <person name="Kalinowski J."/>
            <person name="Ruckert C."/>
        </authorList>
    </citation>
    <scope>NUCLEOTIDE SEQUENCE</scope>
    <source>
        <strain evidence="2">VKM B-2748</strain>
    </source>
</reference>
<dbReference type="AlphaFoldDB" id="A0A9W6N679"/>
<keyword evidence="1" id="KW-0472">Membrane</keyword>
<sequence>MLGVDRGERRLTLLATYAHALVVLKVGGGVYLLWLAWRAARSAAALGGAADAPAGTSPGT</sequence>
<evidence type="ECO:0000256" key="1">
    <source>
        <dbReference type="SAM" id="Phobius"/>
    </source>
</evidence>
<reference evidence="2" key="2">
    <citation type="submission" date="2023-01" db="EMBL/GenBank/DDBJ databases">
        <authorList>
            <person name="Sun Q."/>
            <person name="Evtushenko L."/>
        </authorList>
    </citation>
    <scope>NUCLEOTIDE SEQUENCE</scope>
    <source>
        <strain evidence="2">VKM B-2748</strain>
    </source>
</reference>
<evidence type="ECO:0000313" key="2">
    <source>
        <dbReference type="EMBL" id="GLK79120.1"/>
    </source>
</evidence>
<name>A0A9W6N679_9HYPH</name>
<gene>
    <name evidence="2" type="ORF">GCM10008174_08610</name>
</gene>
<proteinExistence type="predicted"/>
<evidence type="ECO:0000313" key="3">
    <source>
        <dbReference type="Proteomes" id="UP001143309"/>
    </source>
</evidence>
<feature type="transmembrane region" description="Helical" evidence="1">
    <location>
        <begin position="12"/>
        <end position="37"/>
    </location>
</feature>
<dbReference type="EMBL" id="BSFL01000001">
    <property type="protein sequence ID" value="GLK79120.1"/>
    <property type="molecule type" value="Genomic_DNA"/>
</dbReference>
<comment type="caution">
    <text evidence="2">The sequence shown here is derived from an EMBL/GenBank/DDBJ whole genome shotgun (WGS) entry which is preliminary data.</text>
</comment>
<keyword evidence="3" id="KW-1185">Reference proteome</keyword>
<organism evidence="2 3">
    <name type="scientific">Methylopila turkensis</name>
    <dbReference type="NCBI Taxonomy" id="1437816"/>
    <lineage>
        <taxon>Bacteria</taxon>
        <taxon>Pseudomonadati</taxon>
        <taxon>Pseudomonadota</taxon>
        <taxon>Alphaproteobacteria</taxon>
        <taxon>Hyphomicrobiales</taxon>
        <taxon>Methylopilaceae</taxon>
        <taxon>Methylopila</taxon>
    </lineage>
</organism>
<accession>A0A9W6N679</accession>